<dbReference type="EMBL" id="JBEPSM010000001">
    <property type="protein sequence ID" value="MET4633144.1"/>
    <property type="molecule type" value="Genomic_DNA"/>
</dbReference>
<reference evidence="1 2" key="1">
    <citation type="submission" date="2024-06" db="EMBL/GenBank/DDBJ databases">
        <title>Sorghum-associated microbial communities from plants grown in Nebraska, USA.</title>
        <authorList>
            <person name="Schachtman D."/>
        </authorList>
    </citation>
    <scope>NUCLEOTIDE SEQUENCE [LARGE SCALE GENOMIC DNA]</scope>
    <source>
        <strain evidence="1 2">3207</strain>
    </source>
</reference>
<comment type="caution">
    <text evidence="1">The sequence shown here is derived from an EMBL/GenBank/DDBJ whole genome shotgun (WGS) entry which is preliminary data.</text>
</comment>
<keyword evidence="1" id="KW-0255">Endonuclease</keyword>
<name>A0ABV2QVU7_9HYPH</name>
<organism evidence="1 2">
    <name type="scientific">Kaistia defluvii</name>
    <dbReference type="NCBI Taxonomy" id="410841"/>
    <lineage>
        <taxon>Bacteria</taxon>
        <taxon>Pseudomonadati</taxon>
        <taxon>Pseudomonadota</taxon>
        <taxon>Alphaproteobacteria</taxon>
        <taxon>Hyphomicrobiales</taxon>
        <taxon>Kaistiaceae</taxon>
        <taxon>Kaistia</taxon>
    </lineage>
</organism>
<dbReference type="GO" id="GO:0004519">
    <property type="term" value="F:endonuclease activity"/>
    <property type="evidence" value="ECO:0007669"/>
    <property type="project" value="UniProtKB-KW"/>
</dbReference>
<gene>
    <name evidence="1" type="ORF">ABIE08_001057</name>
</gene>
<dbReference type="SUPFAM" id="SSF82771">
    <property type="entry name" value="GIY-YIG endonuclease"/>
    <property type="match status" value="1"/>
</dbReference>
<evidence type="ECO:0000313" key="1">
    <source>
        <dbReference type="EMBL" id="MET4633144.1"/>
    </source>
</evidence>
<evidence type="ECO:0000313" key="2">
    <source>
        <dbReference type="Proteomes" id="UP001549321"/>
    </source>
</evidence>
<keyword evidence="1" id="KW-0540">Nuclease</keyword>
<dbReference type="Gene3D" id="3.40.1440.10">
    <property type="entry name" value="GIY-YIG endonuclease"/>
    <property type="match status" value="1"/>
</dbReference>
<keyword evidence="1" id="KW-0378">Hydrolase</keyword>
<protein>
    <submittedName>
        <fullName evidence="1">GIY-YIG superfamily endonuclease</fullName>
    </submittedName>
</protein>
<sequence length="61" mass="7614">MVEEFSKRYGTKVLVFFEMHDTMEGAIRREKQLKEWQRDWKIRLIEEFNPDWSDLYPLTMD</sequence>
<dbReference type="InterPro" id="IPR035901">
    <property type="entry name" value="GIY-YIG_endonuc_sf"/>
</dbReference>
<accession>A0ABV2QVU7</accession>
<keyword evidence="2" id="KW-1185">Reference proteome</keyword>
<proteinExistence type="predicted"/>
<dbReference type="Proteomes" id="UP001549321">
    <property type="component" value="Unassembled WGS sequence"/>
</dbReference>